<evidence type="ECO:0000259" key="12">
    <source>
        <dbReference type="Pfam" id="PF07244"/>
    </source>
</evidence>
<dbReference type="Pfam" id="PF07244">
    <property type="entry name" value="POTRA"/>
    <property type="match status" value="1"/>
</dbReference>
<gene>
    <name evidence="14" type="ORF">HELGO_WM32537</name>
</gene>
<evidence type="ECO:0000259" key="11">
    <source>
        <dbReference type="Pfam" id="PF01103"/>
    </source>
</evidence>
<dbReference type="PANTHER" id="PTHR12815">
    <property type="entry name" value="SORTING AND ASSEMBLY MACHINERY SAMM50 PROTEIN FAMILY MEMBER"/>
    <property type="match status" value="1"/>
</dbReference>
<dbReference type="GO" id="GO:0009279">
    <property type="term" value="C:cell outer membrane"/>
    <property type="evidence" value="ECO:0007669"/>
    <property type="project" value="UniProtKB-SubCell"/>
</dbReference>
<evidence type="ECO:0000256" key="4">
    <source>
        <dbReference type="ARBA" id="ARBA00022452"/>
    </source>
</evidence>
<keyword evidence="5" id="KW-0812">Transmembrane</keyword>
<evidence type="ECO:0000256" key="8">
    <source>
        <dbReference type="ARBA" id="ARBA00023237"/>
    </source>
</evidence>
<accession>A0A6S6STU7</accession>
<dbReference type="Pfam" id="PF17243">
    <property type="entry name" value="POTRA_TamA_1"/>
    <property type="match status" value="1"/>
</dbReference>
<comment type="similarity">
    <text evidence="2">Belongs to the TamA family.</text>
</comment>
<dbReference type="Pfam" id="PF01103">
    <property type="entry name" value="Omp85"/>
    <property type="match status" value="1"/>
</dbReference>
<feature type="domain" description="TamA POTRA" evidence="13">
    <location>
        <begin position="45"/>
        <end position="122"/>
    </location>
</feature>
<evidence type="ECO:0000313" key="14">
    <source>
        <dbReference type="EMBL" id="CAA6806705.1"/>
    </source>
</evidence>
<dbReference type="EMBL" id="CACVAV010000108">
    <property type="protein sequence ID" value="CAA6806705.1"/>
    <property type="molecule type" value="Genomic_DNA"/>
</dbReference>
<feature type="domain" description="Bacterial surface antigen (D15)" evidence="11">
    <location>
        <begin position="338"/>
        <end position="594"/>
    </location>
</feature>
<dbReference type="Gene3D" id="2.40.160.50">
    <property type="entry name" value="membrane protein fhac: a member of the omp85/tpsb transporter family"/>
    <property type="match status" value="1"/>
</dbReference>
<reference evidence="14" key="1">
    <citation type="submission" date="2020-01" db="EMBL/GenBank/DDBJ databases">
        <authorList>
            <person name="Meier V. D."/>
            <person name="Meier V D."/>
        </authorList>
    </citation>
    <scope>NUCLEOTIDE SEQUENCE</scope>
    <source>
        <strain evidence="14">HLG_WM_MAG_08</strain>
    </source>
</reference>
<keyword evidence="4" id="KW-1134">Transmembrane beta strand</keyword>
<evidence type="ECO:0000259" key="13">
    <source>
        <dbReference type="Pfam" id="PF17243"/>
    </source>
</evidence>
<evidence type="ECO:0000256" key="3">
    <source>
        <dbReference type="ARBA" id="ARBA00015419"/>
    </source>
</evidence>
<name>A0A6S6STU7_9GAMM</name>
<proteinExistence type="inferred from homology"/>
<dbReference type="InterPro" id="IPR035243">
    <property type="entry name" value="TamA_POTRA_Dom_1"/>
</dbReference>
<evidence type="ECO:0000256" key="10">
    <source>
        <dbReference type="ARBA" id="ARBA00093548"/>
    </source>
</evidence>
<comment type="subcellular location">
    <subcellularLocation>
        <location evidence="1">Cell outer membrane</location>
    </subcellularLocation>
</comment>
<evidence type="ECO:0000256" key="1">
    <source>
        <dbReference type="ARBA" id="ARBA00004442"/>
    </source>
</evidence>
<dbReference type="PANTHER" id="PTHR12815:SF47">
    <property type="entry name" value="TRANSLOCATION AND ASSEMBLY MODULE SUBUNIT TAMA"/>
    <property type="match status" value="1"/>
</dbReference>
<evidence type="ECO:0000256" key="6">
    <source>
        <dbReference type="ARBA" id="ARBA00022729"/>
    </source>
</evidence>
<dbReference type="GO" id="GO:0097347">
    <property type="term" value="C:TAM protein secretion complex"/>
    <property type="evidence" value="ECO:0007669"/>
    <property type="project" value="TreeGrafter"/>
</dbReference>
<dbReference type="InterPro" id="IPR039910">
    <property type="entry name" value="D15-like"/>
</dbReference>
<evidence type="ECO:0000256" key="5">
    <source>
        <dbReference type="ARBA" id="ARBA00022692"/>
    </source>
</evidence>
<keyword evidence="7" id="KW-0472">Membrane</keyword>
<keyword evidence="8" id="KW-0998">Cell outer membrane</keyword>
<evidence type="ECO:0000256" key="7">
    <source>
        <dbReference type="ARBA" id="ARBA00023136"/>
    </source>
</evidence>
<dbReference type="Gene3D" id="3.10.20.310">
    <property type="entry name" value="membrane protein fhac"/>
    <property type="match status" value="3"/>
</dbReference>
<keyword evidence="6" id="KW-0732">Signal</keyword>
<dbReference type="GO" id="GO:0009306">
    <property type="term" value="P:protein secretion"/>
    <property type="evidence" value="ECO:0007669"/>
    <property type="project" value="TreeGrafter"/>
</dbReference>
<evidence type="ECO:0000256" key="9">
    <source>
        <dbReference type="ARBA" id="ARBA00033063"/>
    </source>
</evidence>
<dbReference type="AlphaFoldDB" id="A0A6S6STU7"/>
<organism evidence="14">
    <name type="scientific">uncultured Thiotrichaceae bacterium</name>
    <dbReference type="NCBI Taxonomy" id="298394"/>
    <lineage>
        <taxon>Bacteria</taxon>
        <taxon>Pseudomonadati</taxon>
        <taxon>Pseudomonadota</taxon>
        <taxon>Gammaproteobacteria</taxon>
        <taxon>Thiotrichales</taxon>
        <taxon>Thiotrichaceae</taxon>
        <taxon>environmental samples</taxon>
    </lineage>
</organism>
<comment type="subunit">
    <text evidence="10">Interacts with TamB to form the translocation and assembly module (TAM).</text>
</comment>
<dbReference type="InterPro" id="IPR000184">
    <property type="entry name" value="Bac_surfAg_D15"/>
</dbReference>
<sequence>MSDKTDKFGIFFLLIAIFLPGGGELYAAEDDKEEPLVNLTESPIDVDVSGAPEALADNVKAYLPSLRQLTCDSTEERVQRFIESSDEKLIEGAEAMGYFAAKFQMTSARKDNCWQLNIAVAPGLPVRIREQNIRLEGDGKVLEAFVKLMADPPYGKGDIFVNSGYEDFKTKLGRTANRLGFFDAEFIKRQVLVNIDNRTADIELLFKTGKRYQFGEVKVEQDVLDPRFIERYIRVEKGQTYDSDVLLAQRRVLESSGYYKDIQVSTRFNAAENQQVPVEITTLRRDRYTYSATVGYATDTNIRIETGMEAHWVNRRGHKMEGKLLLSEKDPAVGAVYTVPLWDPEHEYASFAVDWSMSDNDDIKGEKLEFELNYNRLNDSGWKQTAFVTFLDEKTQVDGEAEVRSQLTLLGARVSKTERDDALFPTEGWRVRAEVQGAHDSILSDLTLLQASLDGKYLYTFEHEGKAIVRGEFGTSMVDEFNSLPKSLRFFTGGQNSVRGHGFETIGEKDTDGNVVGGKHKLVLSTEYEYPITEKISAAAFVDAGSSFDEWNDFGFSTGYGLGARYKSPLGPIRLDLAVPDDDPGDIHFYFSLGPDL</sequence>
<protein>
    <recommendedName>
        <fullName evidence="3">Translocation and assembly module subunit TamA</fullName>
    </recommendedName>
    <alternativeName>
        <fullName evidence="9">Autotransporter assembly factor TamA</fullName>
    </alternativeName>
</protein>
<evidence type="ECO:0000256" key="2">
    <source>
        <dbReference type="ARBA" id="ARBA00010248"/>
    </source>
</evidence>
<feature type="domain" description="POTRA" evidence="12">
    <location>
        <begin position="212"/>
        <end position="280"/>
    </location>
</feature>
<dbReference type="InterPro" id="IPR010827">
    <property type="entry name" value="BamA/TamA_POTRA"/>
</dbReference>